<feature type="region of interest" description="Disordered" evidence="1">
    <location>
        <begin position="31"/>
        <end position="182"/>
    </location>
</feature>
<feature type="compositionally biased region" description="Low complexity" evidence="1">
    <location>
        <begin position="156"/>
        <end position="165"/>
    </location>
</feature>
<dbReference type="Proteomes" id="UP000823775">
    <property type="component" value="Unassembled WGS sequence"/>
</dbReference>
<proteinExistence type="predicted"/>
<accession>A0ABS8THJ7</accession>
<dbReference type="SMART" id="SM00384">
    <property type="entry name" value="AT_hook"/>
    <property type="match status" value="4"/>
</dbReference>
<dbReference type="Pfam" id="PF02178">
    <property type="entry name" value="AT_hook"/>
    <property type="match status" value="3"/>
</dbReference>
<dbReference type="InterPro" id="IPR017956">
    <property type="entry name" value="AT_hook_DNA-bd_motif"/>
</dbReference>
<feature type="compositionally biased region" description="Basic and acidic residues" evidence="1">
    <location>
        <begin position="31"/>
        <end position="44"/>
    </location>
</feature>
<gene>
    <name evidence="2" type="ORF">HAX54_010099</name>
</gene>
<dbReference type="PRINTS" id="PR00929">
    <property type="entry name" value="ATHOOK"/>
</dbReference>
<evidence type="ECO:0000313" key="3">
    <source>
        <dbReference type="Proteomes" id="UP000823775"/>
    </source>
</evidence>
<keyword evidence="3" id="KW-1185">Reference proteome</keyword>
<evidence type="ECO:0000256" key="1">
    <source>
        <dbReference type="SAM" id="MobiDB-lite"/>
    </source>
</evidence>
<evidence type="ECO:0000313" key="2">
    <source>
        <dbReference type="EMBL" id="MCD7470329.1"/>
    </source>
</evidence>
<reference evidence="2 3" key="1">
    <citation type="journal article" date="2021" name="BMC Genomics">
        <title>Datura genome reveals duplications of psychoactive alkaloid biosynthetic genes and high mutation rate following tissue culture.</title>
        <authorList>
            <person name="Rajewski A."/>
            <person name="Carter-House D."/>
            <person name="Stajich J."/>
            <person name="Litt A."/>
        </authorList>
    </citation>
    <scope>NUCLEOTIDE SEQUENCE [LARGE SCALE GENOMIC DNA]</scope>
    <source>
        <strain evidence="2">AR-01</strain>
    </source>
</reference>
<organism evidence="2 3">
    <name type="scientific">Datura stramonium</name>
    <name type="common">Jimsonweed</name>
    <name type="synonym">Common thornapple</name>
    <dbReference type="NCBI Taxonomy" id="4076"/>
    <lineage>
        <taxon>Eukaryota</taxon>
        <taxon>Viridiplantae</taxon>
        <taxon>Streptophyta</taxon>
        <taxon>Embryophyta</taxon>
        <taxon>Tracheophyta</taxon>
        <taxon>Spermatophyta</taxon>
        <taxon>Magnoliopsida</taxon>
        <taxon>eudicotyledons</taxon>
        <taxon>Gunneridae</taxon>
        <taxon>Pentapetalae</taxon>
        <taxon>asterids</taxon>
        <taxon>lamiids</taxon>
        <taxon>Solanales</taxon>
        <taxon>Solanaceae</taxon>
        <taxon>Solanoideae</taxon>
        <taxon>Datureae</taxon>
        <taxon>Datura</taxon>
    </lineage>
</organism>
<dbReference type="EMBL" id="JACEIK010001550">
    <property type="protein sequence ID" value="MCD7470329.1"/>
    <property type="molecule type" value="Genomic_DNA"/>
</dbReference>
<protein>
    <submittedName>
        <fullName evidence="2">Uncharacterized protein</fullName>
    </submittedName>
</protein>
<name>A0ABS8THJ7_DATST</name>
<comment type="caution">
    <text evidence="2">The sequence shown here is derived from an EMBL/GenBank/DDBJ whole genome shotgun (WGS) entry which is preliminary data.</text>
</comment>
<sequence>MVDEVDGPIALLEYTSPNKESFTAFNKERDGGVQEEDMGVHCDEPDAGPTTKLNSTEIRNDVGSNDVAAGTSNAVGPNDIAGIVATVVAPSRGRGRPRKATTEAPARGRGRPRQATSTSKAAESPARGRGRPTKDFSTSEAAEVPARGKGRQPKDSSAIEAAEASSRGRGRPRRTYNTSEWFENPTSYSAPVAPAAAQSNIVTGGPPILSIAHVDQSYMEKERTTPYKMPKTVGMGVFVAEDGFTTYNHGLPRSRILHSSARQLIRSAEVTRDLGFKPRTGVR</sequence>